<protein>
    <recommendedName>
        <fullName evidence="11">GH16 domain-containing protein</fullName>
    </recommendedName>
</protein>
<keyword evidence="6" id="KW-0472">Membrane</keyword>
<dbReference type="PROSITE" id="PS51762">
    <property type="entry name" value="GH16_2"/>
    <property type="match status" value="1"/>
</dbReference>
<keyword evidence="6" id="KW-1133">Transmembrane helix</keyword>
<dbReference type="SUPFAM" id="SSF49899">
    <property type="entry name" value="Concanavalin A-like lectins/glucanases"/>
    <property type="match status" value="1"/>
</dbReference>
<sequence length="1078" mass="112919">MLPMGAWCRNHPIVSIRGSMLNSELVARVSAAGINPPPPPQRRRQRKRRAAIGSAVGAVLLAAFVIPLAGTPAQAATETLFEAEAATNVFTGKAVVQDRPGASGNKTVGYVGGGNGKIGVKINVIDPARTKLHLQYVSGEDRDVSVQCNDGVATLIDLSPSPSWEQSKRHQLSCANLVAGENIITFFNATGPAPDIDAVIVETAAQTLFEAEAAGNDFVGKAVIQNNTAASGGKTVGYVGGNNGQIGIKVSMETAGDKEFELQYLSPDSGKRNVNVQCEGSEKVLLDLAVAPNTSTPLRKAFSCYLHVGINTITVWNANGPAPDIDAIILKTDGSDGGTPTNVPTDGTGGETPDPYADNPAAAMPMADQDNAGKWTKIEDYSSEFNGVDLDEGFTRFTDQWGWRAEWRWEDDAAVVKDGNLELTQSYDPTSEFNITPSKWQTNLIDVNLQNNNADTVTSYAAHTGKTGLRHTYYNQYGTRTQQSFSGLAAGSYTLSAWAKTTGTQGSVALATQGCDGSSEVNSASIPRSNGAWTQYSLAVSVTAGSNCQVGLQSNGADFADVAMFDDASFSADSAPVINKLANPGFEEVATTYNKSGGVQHKEAIKFGYFEVRAQSGTPFPGTCLAFWLDGREGDYATELDMVEMGQNPSRPGSVDFAKHRWPSKALGPNHQSDGGSTFQAPWNPSESMHNYGFEWGPGVQRWYVDGVLRRESKDPVYDPAEQIMILSVGLRAPYVNNPGAYPNAYDNAEPSKFDYVRVWKKQSMTIDSAVEGNYQSSFVFPAEWTAKPATGALGGTVRTSSTAGSSWSMRFDGDGVAVTVPVGPGQGQVAYAIDGGDPVIVDHAAAADAISTVWTSPTIKRGKHVLTATVVGVARATALPVSVDSVAVLNSGDAVVADITVVPEAVTFDAAAGTYTVPGTTGIEYVVDGAVVPAGSHPLPKLVTVTARSVSGYAIADGAETSWSYAAEVVPTEEPTVEPTEEPTVEPTVDPTVEPTVDPTVDPTVEPTVEPTESALPSPSQSPSGTPSPAPSATTTTAAEDGLASTGASSPALALGILVLLLAGGALVLGGKGRRKA</sequence>
<evidence type="ECO:0000259" key="7">
    <source>
        <dbReference type="PROSITE" id="PS50847"/>
    </source>
</evidence>
<reference evidence="9 10" key="1">
    <citation type="submission" date="2018-05" db="EMBL/GenBank/DDBJ databases">
        <title>Genetic diversity of glacier-inhabiting Cryobacterium bacteria in China and description of Cryobacterium mengkeensis sp. nov. and Arthrobacter glacialis sp. nov.</title>
        <authorList>
            <person name="Liu Q."/>
            <person name="Xin Y.-H."/>
        </authorList>
    </citation>
    <scope>NUCLEOTIDE SEQUENCE [LARGE SCALE GENOMIC DNA]</scope>
    <source>
        <strain evidence="9 10">GP3</strain>
    </source>
</reference>
<organism evidence="9 10">
    <name type="scientific">Arthrobacter psychrochitiniphilus</name>
    <dbReference type="NCBI Taxonomy" id="291045"/>
    <lineage>
        <taxon>Bacteria</taxon>
        <taxon>Bacillati</taxon>
        <taxon>Actinomycetota</taxon>
        <taxon>Actinomycetes</taxon>
        <taxon>Micrococcales</taxon>
        <taxon>Micrococcaceae</taxon>
        <taxon>Arthrobacter</taxon>
    </lineage>
</organism>
<dbReference type="Pfam" id="PF00722">
    <property type="entry name" value="Glyco_hydro_16"/>
    <property type="match status" value="1"/>
</dbReference>
<keyword evidence="4" id="KW-0572">Peptidoglycan-anchor</keyword>
<dbReference type="InterPro" id="IPR013320">
    <property type="entry name" value="ConA-like_dom_sf"/>
</dbReference>
<accession>A0A2V3DWL6</accession>
<gene>
    <name evidence="9" type="ORF">CVS29_02935</name>
</gene>
<dbReference type="EMBL" id="QHLZ01000001">
    <property type="protein sequence ID" value="PXA69513.1"/>
    <property type="molecule type" value="Genomic_DNA"/>
</dbReference>
<proteinExistence type="predicted"/>
<evidence type="ECO:0000259" key="8">
    <source>
        <dbReference type="PROSITE" id="PS51762"/>
    </source>
</evidence>
<evidence type="ECO:0000256" key="4">
    <source>
        <dbReference type="ARBA" id="ARBA00023088"/>
    </source>
</evidence>
<feature type="compositionally biased region" description="Low complexity" evidence="5">
    <location>
        <begin position="986"/>
        <end position="1040"/>
    </location>
</feature>
<dbReference type="GO" id="GO:0005975">
    <property type="term" value="P:carbohydrate metabolic process"/>
    <property type="evidence" value="ECO:0007669"/>
    <property type="project" value="InterPro"/>
</dbReference>
<keyword evidence="10" id="KW-1185">Reference proteome</keyword>
<evidence type="ECO:0008006" key="11">
    <source>
        <dbReference type="Google" id="ProtNLM"/>
    </source>
</evidence>
<feature type="transmembrane region" description="Helical" evidence="6">
    <location>
        <begin position="1053"/>
        <end position="1072"/>
    </location>
</feature>
<dbReference type="InterPro" id="IPR000757">
    <property type="entry name" value="Beta-glucanase-like"/>
</dbReference>
<dbReference type="GO" id="GO:0004553">
    <property type="term" value="F:hydrolase activity, hydrolyzing O-glycosyl compounds"/>
    <property type="evidence" value="ECO:0007669"/>
    <property type="project" value="InterPro"/>
</dbReference>
<evidence type="ECO:0000313" key="9">
    <source>
        <dbReference type="EMBL" id="PXA69513.1"/>
    </source>
</evidence>
<dbReference type="PROSITE" id="PS50847">
    <property type="entry name" value="GRAM_POS_ANCHORING"/>
    <property type="match status" value="1"/>
</dbReference>
<feature type="region of interest" description="Disordered" evidence="5">
    <location>
        <begin position="972"/>
        <end position="1049"/>
    </location>
</feature>
<comment type="caution">
    <text evidence="9">The sequence shown here is derived from an EMBL/GenBank/DDBJ whole genome shotgun (WGS) entry which is preliminary data.</text>
</comment>
<dbReference type="Proteomes" id="UP000246303">
    <property type="component" value="Unassembled WGS sequence"/>
</dbReference>
<evidence type="ECO:0000256" key="3">
    <source>
        <dbReference type="ARBA" id="ARBA00022729"/>
    </source>
</evidence>
<keyword evidence="3" id="KW-0732">Signal</keyword>
<dbReference type="AlphaFoldDB" id="A0A2V3DWL6"/>
<name>A0A2V3DWL6_9MICC</name>
<evidence type="ECO:0000313" key="10">
    <source>
        <dbReference type="Proteomes" id="UP000246303"/>
    </source>
</evidence>
<feature type="domain" description="Gram-positive cocci surface proteins LPxTG" evidence="7">
    <location>
        <begin position="1044"/>
        <end position="1078"/>
    </location>
</feature>
<keyword evidence="1" id="KW-0134">Cell wall</keyword>
<feature type="compositionally biased region" description="Acidic residues" evidence="5">
    <location>
        <begin position="976"/>
        <end position="985"/>
    </location>
</feature>
<dbReference type="Gene3D" id="2.60.120.200">
    <property type="match status" value="1"/>
</dbReference>
<keyword evidence="2" id="KW-0964">Secreted</keyword>
<feature type="domain" description="GH16" evidence="8">
    <location>
        <begin position="519"/>
        <end position="765"/>
    </location>
</feature>
<dbReference type="Gene3D" id="2.60.120.260">
    <property type="entry name" value="Galactose-binding domain-like"/>
    <property type="match status" value="4"/>
</dbReference>
<feature type="region of interest" description="Disordered" evidence="5">
    <location>
        <begin position="332"/>
        <end position="351"/>
    </location>
</feature>
<evidence type="ECO:0000256" key="6">
    <source>
        <dbReference type="SAM" id="Phobius"/>
    </source>
</evidence>
<dbReference type="InterPro" id="IPR019931">
    <property type="entry name" value="LPXTG_anchor"/>
</dbReference>
<keyword evidence="6" id="KW-0812">Transmembrane</keyword>
<dbReference type="SUPFAM" id="SSF49785">
    <property type="entry name" value="Galactose-binding domain-like"/>
    <property type="match status" value="2"/>
</dbReference>
<evidence type="ECO:0000256" key="5">
    <source>
        <dbReference type="SAM" id="MobiDB-lite"/>
    </source>
</evidence>
<dbReference type="OrthoDB" id="9790784at2"/>
<evidence type="ECO:0000256" key="2">
    <source>
        <dbReference type="ARBA" id="ARBA00022525"/>
    </source>
</evidence>
<evidence type="ECO:0000256" key="1">
    <source>
        <dbReference type="ARBA" id="ARBA00022512"/>
    </source>
</evidence>
<dbReference type="InterPro" id="IPR008979">
    <property type="entry name" value="Galactose-bd-like_sf"/>
</dbReference>
<feature type="transmembrane region" description="Helical" evidence="6">
    <location>
        <begin position="50"/>
        <end position="70"/>
    </location>
</feature>